<evidence type="ECO:0000256" key="8">
    <source>
        <dbReference type="ARBA" id="ARBA00023170"/>
    </source>
</evidence>
<evidence type="ECO:0000256" key="9">
    <source>
        <dbReference type="ARBA" id="ARBA00023180"/>
    </source>
</evidence>
<evidence type="ECO:0000256" key="2">
    <source>
        <dbReference type="ARBA" id="ARBA00022614"/>
    </source>
</evidence>
<dbReference type="PANTHER" id="PTHR48061">
    <property type="entry name" value="LEUCINE-RICH REPEAT RECEPTOR PROTEIN KINASE EMS1-LIKE-RELATED"/>
    <property type="match status" value="1"/>
</dbReference>
<keyword evidence="2" id="KW-0433">Leucine-rich repeat</keyword>
<evidence type="ECO:0000256" key="7">
    <source>
        <dbReference type="ARBA" id="ARBA00023136"/>
    </source>
</evidence>
<accession>A0A5D3A9J1</accession>
<keyword evidence="3" id="KW-0812">Transmembrane</keyword>
<feature type="domain" description="Leucine-rich repeat-containing N-terminal plant-type" evidence="10">
    <location>
        <begin position="22"/>
        <end position="41"/>
    </location>
</feature>
<evidence type="ECO:0000256" key="1">
    <source>
        <dbReference type="ARBA" id="ARBA00004479"/>
    </source>
</evidence>
<dbReference type="InterPro" id="IPR032675">
    <property type="entry name" value="LRR_dom_sf"/>
</dbReference>
<evidence type="ECO:0000259" key="10">
    <source>
        <dbReference type="Pfam" id="PF08263"/>
    </source>
</evidence>
<dbReference type="SUPFAM" id="SSF52058">
    <property type="entry name" value="L domain-like"/>
    <property type="match status" value="1"/>
</dbReference>
<sequence>MASFAACSTWEFSAGLCAYSKVDNWDPQSVDCCSWAGIECDQNTGLVIGLDLTSSCLYGSINSSSTLFRHLHLQKLSLPINDFNYSVIPSALDILHPRE</sequence>
<comment type="subcellular location">
    <subcellularLocation>
        <location evidence="1">Membrane</location>
        <topology evidence="1">Single-pass type I membrane protein</topology>
    </subcellularLocation>
</comment>
<keyword evidence="9" id="KW-0325">Glycoprotein</keyword>
<dbReference type="Gene3D" id="3.80.10.10">
    <property type="entry name" value="Ribonuclease Inhibitor"/>
    <property type="match status" value="1"/>
</dbReference>
<keyword evidence="5" id="KW-0677">Repeat</keyword>
<proteinExistence type="predicted"/>
<keyword evidence="8" id="KW-0675">Receptor</keyword>
<dbReference type="EMBL" id="CM017637">
    <property type="protein sequence ID" value="TYJ46831.1"/>
    <property type="molecule type" value="Genomic_DNA"/>
</dbReference>
<keyword evidence="12" id="KW-1185">Reference proteome</keyword>
<dbReference type="InterPro" id="IPR046956">
    <property type="entry name" value="RLP23-like"/>
</dbReference>
<evidence type="ECO:0000313" key="12">
    <source>
        <dbReference type="Proteomes" id="UP000323597"/>
    </source>
</evidence>
<dbReference type="InterPro" id="IPR013210">
    <property type="entry name" value="LRR_N_plant-typ"/>
</dbReference>
<keyword evidence="4" id="KW-0732">Signal</keyword>
<evidence type="ECO:0000256" key="5">
    <source>
        <dbReference type="ARBA" id="ARBA00022737"/>
    </source>
</evidence>
<keyword evidence="6" id="KW-1133">Transmembrane helix</keyword>
<evidence type="ECO:0000256" key="6">
    <source>
        <dbReference type="ARBA" id="ARBA00022989"/>
    </source>
</evidence>
<dbReference type="AlphaFoldDB" id="A0A5D3A9J1"/>
<organism evidence="11 12">
    <name type="scientific">Gossypium mustelinum</name>
    <name type="common">Cotton</name>
    <name type="synonym">Gossypium caicoense</name>
    <dbReference type="NCBI Taxonomy" id="34275"/>
    <lineage>
        <taxon>Eukaryota</taxon>
        <taxon>Viridiplantae</taxon>
        <taxon>Streptophyta</taxon>
        <taxon>Embryophyta</taxon>
        <taxon>Tracheophyta</taxon>
        <taxon>Spermatophyta</taxon>
        <taxon>Magnoliopsida</taxon>
        <taxon>eudicotyledons</taxon>
        <taxon>Gunneridae</taxon>
        <taxon>Pentapetalae</taxon>
        <taxon>rosids</taxon>
        <taxon>malvids</taxon>
        <taxon>Malvales</taxon>
        <taxon>Malvaceae</taxon>
        <taxon>Malvoideae</taxon>
        <taxon>Gossypium</taxon>
    </lineage>
</organism>
<evidence type="ECO:0000256" key="4">
    <source>
        <dbReference type="ARBA" id="ARBA00022729"/>
    </source>
</evidence>
<name>A0A5D3A9J1_GOSMU</name>
<evidence type="ECO:0000313" key="11">
    <source>
        <dbReference type="EMBL" id="TYJ46831.1"/>
    </source>
</evidence>
<dbReference type="PANTHER" id="PTHR48061:SF12">
    <property type="entry name" value="DISEASE RESISTANCE LIKE PROTEIN"/>
    <property type="match status" value="1"/>
</dbReference>
<evidence type="ECO:0000256" key="3">
    <source>
        <dbReference type="ARBA" id="ARBA00022692"/>
    </source>
</evidence>
<dbReference type="GO" id="GO:0016020">
    <property type="term" value="C:membrane"/>
    <property type="evidence" value="ECO:0007669"/>
    <property type="project" value="UniProtKB-SubCell"/>
</dbReference>
<dbReference type="Proteomes" id="UP000323597">
    <property type="component" value="Chromosome A02"/>
</dbReference>
<dbReference type="Pfam" id="PF08263">
    <property type="entry name" value="LRRNT_2"/>
    <property type="match status" value="1"/>
</dbReference>
<gene>
    <name evidence="11" type="ORF">E1A91_A02G145400v1</name>
</gene>
<protein>
    <recommendedName>
        <fullName evidence="10">Leucine-rich repeat-containing N-terminal plant-type domain-containing protein</fullName>
    </recommendedName>
</protein>
<reference evidence="11 12" key="1">
    <citation type="submission" date="2019-07" db="EMBL/GenBank/DDBJ databases">
        <title>WGS assembly of Gossypium mustelinum.</title>
        <authorList>
            <person name="Chen Z.J."/>
            <person name="Sreedasyam A."/>
            <person name="Ando A."/>
            <person name="Song Q."/>
            <person name="De L."/>
            <person name="Hulse-Kemp A."/>
            <person name="Ding M."/>
            <person name="Ye W."/>
            <person name="Kirkbride R."/>
            <person name="Jenkins J."/>
            <person name="Plott C."/>
            <person name="Lovell J."/>
            <person name="Lin Y.-M."/>
            <person name="Vaughn R."/>
            <person name="Liu B."/>
            <person name="Li W."/>
            <person name="Simpson S."/>
            <person name="Scheffler B."/>
            <person name="Saski C."/>
            <person name="Grover C."/>
            <person name="Hu G."/>
            <person name="Conover J."/>
            <person name="Carlson J."/>
            <person name="Shu S."/>
            <person name="Boston L."/>
            <person name="Williams M."/>
            <person name="Peterson D."/>
            <person name="Mcgee K."/>
            <person name="Jones D."/>
            <person name="Wendel J."/>
            <person name="Stelly D."/>
            <person name="Grimwood J."/>
            <person name="Schmutz J."/>
        </authorList>
    </citation>
    <scope>NUCLEOTIDE SEQUENCE [LARGE SCALE GENOMIC DNA]</scope>
    <source>
        <strain evidence="11">1408120.09</strain>
    </source>
</reference>
<keyword evidence="7" id="KW-0472">Membrane</keyword>